<dbReference type="OrthoDB" id="3056649at2759"/>
<accession>A0A8H6S3P2</accession>
<feature type="compositionally biased region" description="Acidic residues" evidence="1">
    <location>
        <begin position="623"/>
        <end position="635"/>
    </location>
</feature>
<dbReference type="RefSeq" id="XP_037214389.1">
    <property type="nucleotide sequence ID" value="XM_037369183.1"/>
</dbReference>
<comment type="caution">
    <text evidence="2">The sequence shown here is derived from an EMBL/GenBank/DDBJ whole genome shotgun (WGS) entry which is preliminary data.</text>
</comment>
<feature type="compositionally biased region" description="Low complexity" evidence="1">
    <location>
        <begin position="612"/>
        <end position="622"/>
    </location>
</feature>
<name>A0A8H6S3P2_9AGAR</name>
<reference evidence="2" key="1">
    <citation type="submission" date="2020-05" db="EMBL/GenBank/DDBJ databases">
        <title>Mycena genomes resolve the evolution of fungal bioluminescence.</title>
        <authorList>
            <person name="Tsai I.J."/>
        </authorList>
    </citation>
    <scope>NUCLEOTIDE SEQUENCE</scope>
    <source>
        <strain evidence="2">171206Taipei</strain>
    </source>
</reference>
<dbReference type="AlphaFoldDB" id="A0A8H6S3P2"/>
<feature type="region of interest" description="Disordered" evidence="1">
    <location>
        <begin position="612"/>
        <end position="671"/>
    </location>
</feature>
<keyword evidence="3" id="KW-1185">Reference proteome</keyword>
<protein>
    <submittedName>
        <fullName evidence="2">Uncharacterized protein</fullName>
    </submittedName>
</protein>
<evidence type="ECO:0000256" key="1">
    <source>
        <dbReference type="SAM" id="MobiDB-lite"/>
    </source>
</evidence>
<sequence length="716" mass="79195">MSRRLKTVPLVFWFPHSCRAPSASAMFVSLRRRKRKTPPTTVAESTFTHSLESCEEDLLLVKPSKSSTTNCAMAAVEEKVHAPRRSPKFLDELTSSPKSEALDLPRNVPPADMRQRDNSELWVTMHSARPSYANKDGLRDTADQRTQSDDSTMGLVIEASSDTLSGQVQALGRHALEGVPTLLRTLEALARVHPFVELAFIPFKLLYHLETKRRDNDHRRAALFTVIKDAMLALVELEYFTEDYTAYRTTPAGQKIKSRIVAVCEQMQKDIHGCYNELSAHDRSAPAIHFVRAVGRNKILADYGARFKATREDLVFALQIENALAVNKMRHMLEEQLIPKTTPSSSPVIPATRTDSRDPPGRPSLLRLPTYPPDILSAQDEWKLNNMMDPTSAQSISNSAQLSSEIECLSQIEDTSWKGVLALRQQLLLGQSRGLKFHNDVGRDRPPGPPESTTTTSRVSSALLSMPRSQSFSTSSAFPSPQLPPYTRLPVTPGPGGSPRTPPMYWDFELEAGGYFANRPPPRNLLDPRLGTIAPWGESPSSTVVGDGSPFVVGLDISGAGHSDDSIYRTNIHRGWSLGAVSQEIASVFLTILWGHWEQFRRINLSQSSTATGTTAAHTDNVDASDSDADSDNDDGTVIGDSDSDDGPIYMRSVPRKQMPAAPPLQKTESNSSVKFLHDMPGFLKVDVEEEKHAEPDWPRIVTVYFVVSVATSIRF</sequence>
<organism evidence="2 3">
    <name type="scientific">Mycena indigotica</name>
    <dbReference type="NCBI Taxonomy" id="2126181"/>
    <lineage>
        <taxon>Eukaryota</taxon>
        <taxon>Fungi</taxon>
        <taxon>Dikarya</taxon>
        <taxon>Basidiomycota</taxon>
        <taxon>Agaricomycotina</taxon>
        <taxon>Agaricomycetes</taxon>
        <taxon>Agaricomycetidae</taxon>
        <taxon>Agaricales</taxon>
        <taxon>Marasmiineae</taxon>
        <taxon>Mycenaceae</taxon>
        <taxon>Mycena</taxon>
    </lineage>
</organism>
<feature type="compositionally biased region" description="Basic and acidic residues" evidence="1">
    <location>
        <begin position="437"/>
        <end position="446"/>
    </location>
</feature>
<evidence type="ECO:0000313" key="2">
    <source>
        <dbReference type="EMBL" id="KAF7291267.1"/>
    </source>
</evidence>
<dbReference type="GeneID" id="59351699"/>
<proteinExistence type="predicted"/>
<feature type="region of interest" description="Disordered" evidence="1">
    <location>
        <begin position="340"/>
        <end position="370"/>
    </location>
</feature>
<gene>
    <name evidence="2" type="ORF">MIND_01270500</name>
</gene>
<feature type="compositionally biased region" description="Low complexity" evidence="1">
    <location>
        <begin position="469"/>
        <end position="480"/>
    </location>
</feature>
<dbReference type="Proteomes" id="UP000636479">
    <property type="component" value="Unassembled WGS sequence"/>
</dbReference>
<feature type="region of interest" description="Disordered" evidence="1">
    <location>
        <begin position="437"/>
        <end position="503"/>
    </location>
</feature>
<dbReference type="EMBL" id="JACAZF010000013">
    <property type="protein sequence ID" value="KAF7291267.1"/>
    <property type="molecule type" value="Genomic_DNA"/>
</dbReference>
<evidence type="ECO:0000313" key="3">
    <source>
        <dbReference type="Proteomes" id="UP000636479"/>
    </source>
</evidence>